<organism evidence="1 3">
    <name type="scientific">Rotaria sordida</name>
    <dbReference type="NCBI Taxonomy" id="392033"/>
    <lineage>
        <taxon>Eukaryota</taxon>
        <taxon>Metazoa</taxon>
        <taxon>Spiralia</taxon>
        <taxon>Gnathifera</taxon>
        <taxon>Rotifera</taxon>
        <taxon>Eurotatoria</taxon>
        <taxon>Bdelloidea</taxon>
        <taxon>Philodinida</taxon>
        <taxon>Philodinidae</taxon>
        <taxon>Rotaria</taxon>
    </lineage>
</organism>
<dbReference type="Proteomes" id="UP000663823">
    <property type="component" value="Unassembled WGS sequence"/>
</dbReference>
<sequence length="99" mass="11438">MPPKSGRQLEAEAAILHRHESHDEELSDEEVYGDVIHMNLEDDDDLTNSMNLKTNLGHTWRDIDTLFRQIDVNRCEAADKLADRFLEGDFDALEDDRRG</sequence>
<gene>
    <name evidence="2" type="ORF">FNK824_LOCUS27796</name>
    <name evidence="1" type="ORF">OTI717_LOCUS6541</name>
</gene>
<dbReference type="AlphaFoldDB" id="A0A818MX06"/>
<evidence type="ECO:0000313" key="3">
    <source>
        <dbReference type="Proteomes" id="UP000663823"/>
    </source>
</evidence>
<dbReference type="EMBL" id="CAJOAX010000463">
    <property type="protein sequence ID" value="CAF3595763.1"/>
    <property type="molecule type" value="Genomic_DNA"/>
</dbReference>
<evidence type="ECO:0000313" key="1">
    <source>
        <dbReference type="EMBL" id="CAF3595763.1"/>
    </source>
</evidence>
<dbReference type="EMBL" id="CAJOBE010007356">
    <property type="protein sequence ID" value="CAF4033857.1"/>
    <property type="molecule type" value="Genomic_DNA"/>
</dbReference>
<proteinExistence type="predicted"/>
<feature type="non-terminal residue" evidence="1">
    <location>
        <position position="1"/>
    </location>
</feature>
<reference evidence="1" key="1">
    <citation type="submission" date="2021-02" db="EMBL/GenBank/DDBJ databases">
        <authorList>
            <person name="Nowell W R."/>
        </authorList>
    </citation>
    <scope>NUCLEOTIDE SEQUENCE</scope>
</reference>
<comment type="caution">
    <text evidence="1">The sequence shown here is derived from an EMBL/GenBank/DDBJ whole genome shotgun (WGS) entry which is preliminary data.</text>
</comment>
<accession>A0A818MX06</accession>
<dbReference type="Proteomes" id="UP000663874">
    <property type="component" value="Unassembled WGS sequence"/>
</dbReference>
<evidence type="ECO:0000313" key="2">
    <source>
        <dbReference type="EMBL" id="CAF4033857.1"/>
    </source>
</evidence>
<name>A0A818MX06_9BILA</name>
<protein>
    <submittedName>
        <fullName evidence="1">Uncharacterized protein</fullName>
    </submittedName>
</protein>